<dbReference type="GO" id="GO:0019894">
    <property type="term" value="F:kinesin binding"/>
    <property type="evidence" value="ECO:0007669"/>
    <property type="project" value="TreeGrafter"/>
</dbReference>
<sequence>DTRDDSSVLQTMILQSLSVCLSVCYFLSFSFQGLEDVLKSQLLVQHIASEVIMNALTGFMNNDNPNKPLVLSFHGTTGTGKNLASQLIVKNIYKKGMDSRFVHYFNSVLQHWIRGNVTNCAHSMFIFADMDKMHPGLIDCIKPFMVHRQKLDGVSYRKAIFIFLSNAGGEILTQTTLDFWKAGKDRQEIKLKDVETALSSSVFNNHNSGLWHSSLIESSLVDFFIPFLPLEHWHVVQCIMDEMEARGLQPDPYKAFEMADEIVHYFPQDEGVFSVPGCKTIASRLSFLYVRLER</sequence>
<dbReference type="InterPro" id="IPR027417">
    <property type="entry name" value="P-loop_NTPase"/>
</dbReference>
<dbReference type="GeneTree" id="ENSGT00950000182888"/>
<comment type="similarity">
    <text evidence="1">Belongs to the ClpA/ClpB family. Torsin subfamily.</text>
</comment>
<keyword evidence="2" id="KW-1133">Transmembrane helix</keyword>
<evidence type="ECO:0000256" key="1">
    <source>
        <dbReference type="ARBA" id="ARBA00006235"/>
    </source>
</evidence>
<dbReference type="PANTHER" id="PTHR10760">
    <property type="entry name" value="TORSIN"/>
    <property type="match status" value="1"/>
</dbReference>
<evidence type="ECO:0000313" key="5">
    <source>
        <dbReference type="Proteomes" id="UP000694546"/>
    </source>
</evidence>
<dbReference type="Pfam" id="PF06309">
    <property type="entry name" value="Torsin"/>
    <property type="match status" value="1"/>
</dbReference>
<proteinExistence type="inferred from homology"/>
<dbReference type="Proteomes" id="UP000694546">
    <property type="component" value="Chromosome 4"/>
</dbReference>
<evidence type="ECO:0000259" key="3">
    <source>
        <dbReference type="Pfam" id="PF21376"/>
    </source>
</evidence>
<protein>
    <recommendedName>
        <fullName evidence="3">Torsin-1A C-terminal domain-containing protein</fullName>
    </recommendedName>
</protein>
<dbReference type="Gene3D" id="3.40.50.300">
    <property type="entry name" value="P-loop containing nucleotide triphosphate hydrolases"/>
    <property type="match status" value="1"/>
</dbReference>
<dbReference type="GO" id="GO:0034504">
    <property type="term" value="P:protein localization to nucleus"/>
    <property type="evidence" value="ECO:0007669"/>
    <property type="project" value="TreeGrafter"/>
</dbReference>
<accession>A0A8C4Z6U0</accession>
<keyword evidence="5" id="KW-1185">Reference proteome</keyword>
<name>A0A8C4Z6U0_GADMO</name>
<organism evidence="4 5">
    <name type="scientific">Gadus morhua</name>
    <name type="common">Atlantic cod</name>
    <dbReference type="NCBI Taxonomy" id="8049"/>
    <lineage>
        <taxon>Eukaryota</taxon>
        <taxon>Metazoa</taxon>
        <taxon>Chordata</taxon>
        <taxon>Craniata</taxon>
        <taxon>Vertebrata</taxon>
        <taxon>Euteleostomi</taxon>
        <taxon>Actinopterygii</taxon>
        <taxon>Neopterygii</taxon>
        <taxon>Teleostei</taxon>
        <taxon>Neoteleostei</taxon>
        <taxon>Acanthomorphata</taxon>
        <taxon>Zeiogadaria</taxon>
        <taxon>Gadariae</taxon>
        <taxon>Gadiformes</taxon>
        <taxon>Gadoidei</taxon>
        <taxon>Gadidae</taxon>
        <taxon>Gadus</taxon>
    </lineage>
</organism>
<dbReference type="GO" id="GO:0016887">
    <property type="term" value="F:ATP hydrolysis activity"/>
    <property type="evidence" value="ECO:0007669"/>
    <property type="project" value="InterPro"/>
</dbReference>
<reference evidence="4" key="2">
    <citation type="submission" date="2025-09" db="UniProtKB">
        <authorList>
            <consortium name="Ensembl"/>
        </authorList>
    </citation>
    <scope>IDENTIFICATION</scope>
</reference>
<dbReference type="Ensembl" id="ENSGMOT00000007715.2">
    <property type="protein sequence ID" value="ENSGMOP00000007500.2"/>
    <property type="gene ID" value="ENSGMOG00000030306.1"/>
</dbReference>
<dbReference type="Pfam" id="PF21376">
    <property type="entry name" value="TOR1A_C"/>
    <property type="match status" value="1"/>
</dbReference>
<dbReference type="AlphaFoldDB" id="A0A8C4Z6U0"/>
<feature type="transmembrane region" description="Helical" evidence="2">
    <location>
        <begin position="12"/>
        <end position="31"/>
    </location>
</feature>
<feature type="domain" description="Torsin-1A C-terminal" evidence="3">
    <location>
        <begin position="230"/>
        <end position="287"/>
    </location>
</feature>
<keyword evidence="2" id="KW-0472">Membrane</keyword>
<dbReference type="PANTHER" id="PTHR10760:SF14">
    <property type="entry name" value="TORSIN-1B"/>
    <property type="match status" value="1"/>
</dbReference>
<keyword evidence="2" id="KW-0812">Transmembrane</keyword>
<dbReference type="InterPro" id="IPR049337">
    <property type="entry name" value="TOR1A_C"/>
</dbReference>
<dbReference type="GO" id="GO:0005635">
    <property type="term" value="C:nuclear envelope"/>
    <property type="evidence" value="ECO:0007669"/>
    <property type="project" value="TreeGrafter"/>
</dbReference>
<dbReference type="GO" id="GO:0005524">
    <property type="term" value="F:ATP binding"/>
    <property type="evidence" value="ECO:0007669"/>
    <property type="project" value="InterPro"/>
</dbReference>
<dbReference type="SUPFAM" id="SSF52540">
    <property type="entry name" value="P-loop containing nucleoside triphosphate hydrolases"/>
    <property type="match status" value="1"/>
</dbReference>
<evidence type="ECO:0000313" key="4">
    <source>
        <dbReference type="Ensembl" id="ENSGMOP00000007500.2"/>
    </source>
</evidence>
<evidence type="ECO:0000256" key="2">
    <source>
        <dbReference type="SAM" id="Phobius"/>
    </source>
</evidence>
<dbReference type="GO" id="GO:0071763">
    <property type="term" value="P:nuclear membrane organization"/>
    <property type="evidence" value="ECO:0007669"/>
    <property type="project" value="TreeGrafter"/>
</dbReference>
<dbReference type="GO" id="GO:0005788">
    <property type="term" value="C:endoplasmic reticulum lumen"/>
    <property type="evidence" value="ECO:0007669"/>
    <property type="project" value="TreeGrafter"/>
</dbReference>
<reference evidence="4" key="1">
    <citation type="submission" date="2025-08" db="UniProtKB">
        <authorList>
            <consortium name="Ensembl"/>
        </authorList>
    </citation>
    <scope>IDENTIFICATION</scope>
</reference>
<dbReference type="InterPro" id="IPR010448">
    <property type="entry name" value="Torsin"/>
</dbReference>